<evidence type="ECO:0000313" key="12">
    <source>
        <dbReference type="EMBL" id="EBO2052062.1"/>
    </source>
</evidence>
<sequence>MTKLETHLLNVLEPLQQDYMQRLSEWEDAFLELQKMFSLTQCKYPVNSH</sequence>
<evidence type="ECO:0000313" key="10">
    <source>
        <dbReference type="EMBL" id="EBO1634510.1"/>
    </source>
</evidence>
<gene>
    <name evidence="1" type="primary">mbeD</name>
    <name evidence="40" type="ORF">A3179_24720</name>
    <name evidence="34" type="ORF">A3Z70_23450</name>
    <name evidence="35" type="ORF">A9T32_23145</name>
    <name evidence="48" type="ORF">A9T44_24385</name>
    <name evidence="49" type="ORF">A9T50_24125</name>
    <name evidence="41" type="ORF">A9W12_24105</name>
    <name evidence="63" type="ORF">A9W30_23745</name>
    <name evidence="37" type="ORF">ACY89_25015</name>
    <name evidence="60" type="ORF">AKH67_24475</name>
    <name evidence="6" type="ORF">ALX47_23940</name>
    <name evidence="61" type="ORF">ALZ48_23855</name>
    <name evidence="33" type="ORF">APO12_24715</name>
    <name evidence="7" type="ORF">ASH16_24510</name>
    <name evidence="18" type="ORF">AUA60_23715</name>
    <name evidence="19" type="ORF">AUB25_24380</name>
    <name evidence="62" type="ORF">AYO62_24760</name>
    <name evidence="67" type="ORF">B0D29_24680</name>
    <name evidence="68" type="ORF">B6C64_23830</name>
    <name evidence="69" type="ORF">B9R05_23480</name>
    <name evidence="64" type="ORF">BCO88_22580</name>
    <name evidence="65" type="ORF">BCP44_23840</name>
    <name evidence="20" type="ORF">BGH80_24670</name>
    <name evidence="66" type="ORF">BH531_23940</name>
    <name evidence="43" type="ORF">C6752_25100</name>
    <name evidence="70" type="ORF">CAH52_23855</name>
    <name evidence="71" type="ORF">CAH86_24560</name>
    <name evidence="42" type="ORF">CEB92_24310</name>
    <name evidence="50" type="ORF">CIR65_24630</name>
    <name evidence="53" type="ORF">D1343_25335</name>
    <name evidence="58" type="ORF">D3156_25520</name>
    <name evidence="51" type="ORF">D3E07_24285</name>
    <name evidence="52" type="ORF">D3I79_24230</name>
    <name evidence="21" type="ORF">D6273_24115</name>
    <name evidence="8" type="ORF">D6J12_22780</name>
    <name evidence="22" type="ORF">D6Y68_24885</name>
    <name evidence="23" type="ORF">D9A38_25255</name>
    <name evidence="59" type="ORF">DKO31_24050</name>
    <name evidence="36" type="ORF">DM626_25345</name>
    <name evidence="44" type="ORF">DM640_24105</name>
    <name evidence="56" type="ORF">DML56_23795</name>
    <name evidence="55" type="ORF">DN913_25595</name>
    <name evidence="57" type="ORF">DN953_24865</name>
    <name evidence="54" type="ORF">DOQ15_22505</name>
    <name evidence="45" type="ORF">DR951_23300</name>
    <name evidence="46" type="ORF">DT111_25145</name>
    <name evidence="38" type="ORF">DTE28_25220</name>
    <name evidence="39" type="ORF">DVE68_24525</name>
    <name evidence="47" type="ORF">DYO51_23745</name>
    <name evidence="32" type="ORF">E2A04_25070</name>
    <name evidence="2" type="ORF">E2K49_24180</name>
    <name evidence="11" type="ORF">E2K50_23990</name>
    <name evidence="12" type="ORF">E3B48_23660</name>
    <name evidence="3" type="ORF">E4J19_23695</name>
    <name evidence="17" type="ORF">EA075_19945</name>
    <name evidence="9" type="ORF">EIC51_24035</name>
    <name evidence="24" type="ORF">EID80_23690</name>
    <name evidence="26" type="ORF">ELM42_24725</name>
    <name evidence="25" type="ORF">ELO16_24235</name>
    <name evidence="10" type="ORF">EOV29_23015</name>
    <name evidence="27" type="ORF">EQ864_23930</name>
    <name evidence="28" type="ORF">ER558_23545</name>
    <name evidence="29" type="ORF">ESI84_25045</name>
    <name evidence="30" type="ORF">EWR76_24150</name>
    <name evidence="1" type="ORF">EYU37_21800</name>
    <name evidence="31" type="ORF">EZK82_24060</name>
    <name evidence="4" type="ORF">FA713_23525</name>
    <name evidence="13" type="ORF">FA719_23915</name>
    <name evidence="14" type="ORF">FBD64_23215</name>
    <name evidence="15" type="ORF">FDQ73_23755</name>
    <name evidence="5" type="ORF">GL28_24010</name>
    <name evidence="16" type="ORF">JF21_23835</name>
</gene>
<evidence type="ECO:0000313" key="72">
    <source>
        <dbReference type="Proteomes" id="UP000365067"/>
    </source>
</evidence>
<dbReference type="EMBL" id="AAGEHN010000046">
    <property type="protein sequence ID" value="EBM9689369.1"/>
    <property type="molecule type" value="Genomic_DNA"/>
</dbReference>
<dbReference type="EMBL" id="AAKJTW010000068">
    <property type="protein sequence ID" value="ECS4926635.1"/>
    <property type="molecule type" value="Genomic_DNA"/>
</dbReference>
<evidence type="ECO:0000313" key="60">
    <source>
        <dbReference type="EMBL" id="ECW6045587.1"/>
    </source>
</evidence>
<evidence type="ECO:0000313" key="5">
    <source>
        <dbReference type="EMBL" id="EBM9689369.1"/>
    </source>
</evidence>
<evidence type="ECO:0000313" key="46">
    <source>
        <dbReference type="EMBL" id="ECU2528891.1"/>
    </source>
</evidence>
<evidence type="ECO:0000313" key="68">
    <source>
        <dbReference type="EMBL" id="EDG1032542.1"/>
    </source>
</evidence>
<reference evidence="47" key="2">
    <citation type="submission" date="2018-08" db="EMBL/GenBank/DDBJ databases">
        <authorList>
            <consortium name="NARMS: The National Antimicrobial Resistance Monitoring System"/>
        </authorList>
    </citation>
    <scope>NUCLEOTIDE SEQUENCE</scope>
    <source>
        <strain evidence="47">CVM N17S1400</strain>
        <strain evidence="35">CVM N32749</strain>
        <strain evidence="48">CVM N32765</strain>
        <strain evidence="49">CVM N32771</strain>
        <strain evidence="41">CVM N41920</strain>
        <strain evidence="63">CVM N42332</strain>
        <strain evidence="33">CVM N54726</strain>
        <strain evidence="64">CVM N56557</strain>
        <strain evidence="34">CVM N57292F</strain>
        <strain evidence="40">CVM N57958F</strain>
        <strain evidence="65">CVM N58670</strain>
        <strain evidence="66">CVM N62967</strain>
        <strain evidence="43">FSIS11808073</strain>
        <strain evidence="52">FSIS11813416</strain>
        <strain evidence="22">FSIS11814102</strain>
        <strain evidence="26">FSIS11816699</strain>
        <strain evidence="32">FSIS11918308</strain>
        <strain evidence="62">FSIS1505221</strain>
        <strain evidence="68">FSIS1710719</strain>
    </source>
</reference>
<dbReference type="EMBL" id="AAGHXH010000048">
    <property type="protein sequence ID" value="EBO2495821.1"/>
    <property type="molecule type" value="Genomic_DNA"/>
</dbReference>
<dbReference type="EMBL" id="AAKTJV010000064">
    <property type="protein sequence ID" value="ECV4832143.1"/>
    <property type="molecule type" value="Genomic_DNA"/>
</dbReference>
<dbReference type="EMBL" id="AAKSWN010000102">
    <property type="protein sequence ID" value="ECV0374553.1"/>
    <property type="molecule type" value="Genomic_DNA"/>
</dbReference>
<evidence type="ECO:0000313" key="23">
    <source>
        <dbReference type="EMBL" id="EBZ2434785.1"/>
    </source>
</evidence>
<evidence type="ECO:0000313" key="24">
    <source>
        <dbReference type="EMBL" id="ECA0090850.1"/>
    </source>
</evidence>
<dbReference type="EMBL" id="AAKLFR010000077">
    <property type="protein sequence ID" value="ECS9494028.1"/>
    <property type="molecule type" value="Genomic_DNA"/>
</dbReference>
<organism evidence="47">
    <name type="scientific">Salmonella enterica subsp. enterica serovar Kentucky</name>
    <dbReference type="NCBI Taxonomy" id="192955"/>
    <lineage>
        <taxon>Bacteria</taxon>
        <taxon>Pseudomonadati</taxon>
        <taxon>Pseudomonadota</taxon>
        <taxon>Gammaproteobacteria</taxon>
        <taxon>Enterobacterales</taxon>
        <taxon>Enterobacteriaceae</taxon>
        <taxon>Salmonella</taxon>
    </lineage>
</organism>
<evidence type="ECO:0000313" key="32">
    <source>
        <dbReference type="EMBL" id="ECB8231197.1"/>
    </source>
</evidence>
<dbReference type="EMBL" id="AAKWYY010000026">
    <property type="protein sequence ID" value="ECW6045587.1"/>
    <property type="molecule type" value="Genomic_DNA"/>
</dbReference>
<dbReference type="EMBL" id="AAHXIE010000126">
    <property type="protein sequence ID" value="ECB3641325.1"/>
    <property type="molecule type" value="Genomic_DNA"/>
</dbReference>
<evidence type="ECO:0000313" key="27">
    <source>
        <dbReference type="EMBL" id="ECA8558130.1"/>
    </source>
</evidence>
<dbReference type="AlphaFoldDB" id="A0A3V2SIE8"/>
<evidence type="ECO:0000313" key="41">
    <source>
        <dbReference type="EMBL" id="ECT7071278.1"/>
    </source>
</evidence>
<dbReference type="EMBL" id="AAKSVH010000110">
    <property type="protein sequence ID" value="ECV0624341.1"/>
    <property type="molecule type" value="Genomic_DNA"/>
</dbReference>
<evidence type="ECO:0000313" key="39">
    <source>
        <dbReference type="EMBL" id="ECT1657047.1"/>
    </source>
</evidence>
<dbReference type="EMBL" id="AAHVRN010000073">
    <property type="protein sequence ID" value="ECA8558130.1"/>
    <property type="molecule type" value="Genomic_DNA"/>
</dbReference>
<evidence type="ECO:0000313" key="55">
    <source>
        <dbReference type="EMBL" id="ECV3653957.1"/>
    </source>
</evidence>
<dbReference type="EMBL" id="AAGHQA010000077">
    <property type="protein sequence ID" value="EBO1634510.1"/>
    <property type="molecule type" value="Genomic_DNA"/>
</dbReference>
<evidence type="ECO:0000313" key="57">
    <source>
        <dbReference type="EMBL" id="ECV4832143.1"/>
    </source>
</evidence>
<evidence type="ECO:0000313" key="28">
    <source>
        <dbReference type="EMBL" id="ECA8833743.1"/>
    </source>
</evidence>
<evidence type="ECO:0000313" key="13">
    <source>
        <dbReference type="EMBL" id="EBO2495821.1"/>
    </source>
</evidence>
<evidence type="ECO:0000313" key="17">
    <source>
        <dbReference type="EMBL" id="EBO8341621.1"/>
    </source>
</evidence>
<evidence type="ECO:0000313" key="31">
    <source>
        <dbReference type="EMBL" id="ECB5817969.1"/>
    </source>
</evidence>
<dbReference type="EMBL" id="AAHHJF010000039">
    <property type="protein sequence ID" value="EBW5970543.1"/>
    <property type="molecule type" value="Genomic_DNA"/>
</dbReference>
<evidence type="ECO:0000313" key="40">
    <source>
        <dbReference type="EMBL" id="ECT6385583.1"/>
    </source>
</evidence>
<dbReference type="EMBL" id="AAKPJA010000097">
    <property type="protein sequence ID" value="ECU2528891.1"/>
    <property type="molecule type" value="Genomic_DNA"/>
</dbReference>
<dbReference type="EMBL" id="AAKNKF010000031">
    <property type="protein sequence ID" value="ECT6385583.1"/>
    <property type="molecule type" value="Genomic_DNA"/>
</dbReference>
<dbReference type="EMBL" id="AAKQXS010000031">
    <property type="protein sequence ID" value="ECU7503576.1"/>
    <property type="molecule type" value="Genomic_DNA"/>
</dbReference>
<dbReference type="EMBL" id="AAKLTE010000102">
    <property type="protein sequence ID" value="ECT1152336.1"/>
    <property type="molecule type" value="Genomic_DNA"/>
</dbReference>
<evidence type="ECO:0000313" key="30">
    <source>
        <dbReference type="EMBL" id="ECB3641325.1"/>
    </source>
</evidence>
<evidence type="ECO:0000313" key="15">
    <source>
        <dbReference type="EMBL" id="EBO2758497.1"/>
    </source>
</evidence>
<dbReference type="EMBL" id="AAHSYX010000066">
    <property type="protein sequence ID" value="ECA0090850.1"/>
    <property type="molecule type" value="Genomic_DNA"/>
</dbReference>
<dbReference type="EMBL" id="AAGDVA010000069">
    <property type="protein sequence ID" value="EBM8193322.1"/>
    <property type="molecule type" value="Genomic_DNA"/>
</dbReference>
<dbReference type="EMBL" id="AAGHTB010000064">
    <property type="protein sequence ID" value="EBO2052062.1"/>
    <property type="molecule type" value="Genomic_DNA"/>
</dbReference>
<dbReference type="EMBL" id="AAMFMX010000066">
    <property type="protein sequence ID" value="EDG8426108.1"/>
    <property type="molecule type" value="Genomic_DNA"/>
</dbReference>
<evidence type="ECO:0000313" key="54">
    <source>
        <dbReference type="EMBL" id="ECV3409762.1"/>
    </source>
</evidence>
<dbReference type="EMBL" id="AAGJTV010000045">
    <property type="protein sequence ID" value="EBO8341621.1"/>
    <property type="molecule type" value="Genomic_DNA"/>
</dbReference>
<evidence type="ECO:0000313" key="53">
    <source>
        <dbReference type="EMBL" id="ECV0624341.1"/>
    </source>
</evidence>
<dbReference type="EMBL" id="AAKOWS010000065">
    <property type="protein sequence ID" value="ECU1025519.1"/>
    <property type="molecule type" value="Genomic_DNA"/>
</dbReference>
<evidence type="ECO:0000313" key="11">
    <source>
        <dbReference type="EMBL" id="EBO1897922.1"/>
    </source>
</evidence>
<dbReference type="EMBL" id="AAKIWH010000076">
    <property type="protein sequence ID" value="ECS2132648.1"/>
    <property type="molecule type" value="Genomic_DNA"/>
</dbReference>
<evidence type="ECO:0000313" key="29">
    <source>
        <dbReference type="EMBL" id="ECA8959366.1"/>
    </source>
</evidence>
<evidence type="ECO:0000313" key="21">
    <source>
        <dbReference type="EMBL" id="EBY9111513.1"/>
    </source>
</evidence>
<evidence type="ECO:0000313" key="69">
    <source>
        <dbReference type="EMBL" id="EDG7392444.1"/>
    </source>
</evidence>
<evidence type="ECO:0000313" key="42">
    <source>
        <dbReference type="EMBL" id="ECT8993559.1"/>
    </source>
</evidence>
<evidence type="ECO:0000313" key="36">
    <source>
        <dbReference type="EMBL" id="ECS9494028.1"/>
    </source>
</evidence>
<dbReference type="EMBL" id="AAMFMM010000046">
    <property type="protein sequence ID" value="EDG8352651.1"/>
    <property type="molecule type" value="Genomic_DNA"/>
</dbReference>
<dbReference type="EMBL" id="AALNXO010000181">
    <property type="protein sequence ID" value="EDB5656465.1"/>
    <property type="molecule type" value="Genomic_DNA"/>
</dbReference>
<evidence type="ECO:0000313" key="14">
    <source>
        <dbReference type="EMBL" id="EBO2528077.1"/>
    </source>
</evidence>
<accession>A0A3V2SIE8</accession>
<dbReference type="EMBL" id="AAGFNW010000069">
    <property type="protein sequence ID" value="EBN3586068.1"/>
    <property type="molecule type" value="Genomic_DNA"/>
</dbReference>
<dbReference type="EMBL" id="AAHPLT010000102">
    <property type="protein sequence ID" value="EBY9237623.1"/>
    <property type="molecule type" value="Genomic_DNA"/>
</dbReference>
<protein>
    <submittedName>
        <fullName evidence="1">MbeD family mobilization/exclusion protein</fullName>
    </submittedName>
</protein>
<reference evidence="30" key="3">
    <citation type="submission" date="2019-02" db="EMBL/GenBank/DDBJ databases">
        <authorList>
            <consortium name="GenomeTrakr network: Whole genome sequencing for foodborne pathogen traceback"/>
        </authorList>
    </citation>
    <scope>NUCLEOTIDE SEQUENCE</scope>
    <source>
        <strain evidence="60">15MN00359</strain>
        <strain evidence="37">CFSAN030068</strain>
        <strain evidence="6">CVM-N15245</strain>
        <strain evidence="18">CVM-N26458</strain>
        <strain evidence="19">CVM-N27249</strain>
        <strain evidence="5">FL-NRM019</strain>
        <strain evidence="9">FSIS11807908</strain>
        <strain evidence="56">FSIS11809753</strain>
        <strain evidence="59">FSIS11809920</strain>
        <strain evidence="44">FSIS11810082</strain>
        <strain evidence="45">FSIS11811171</strain>
        <strain evidence="38">FSIS11811492</strain>
        <strain evidence="39">FSIS11811977</strain>
        <strain evidence="21">FSIS11813729</strain>
        <strain evidence="58">FSIS11813790</strain>
        <strain evidence="8">FSIS11814114</strain>
        <strain evidence="17">FSIS11814883</strain>
        <strain evidence="24">FSIS11816006</strain>
        <strain evidence="25">FSIS11816516</strain>
        <strain evidence="29">FSIS11917264</strain>
        <strain evidence="2">FSIS11918347</strain>
        <strain evidence="11">FSIS11918574</strain>
        <strain evidence="12">FSIS11918976</strain>
        <strain evidence="69">FSIS1700278</strain>
        <strain evidence="71">FSIS1700345</strain>
        <strain evidence="70">FSIS1700407</strain>
        <strain evidence="42">FSIS1701847</strain>
        <strain evidence="50">FSIS1703277</strain>
        <strain evidence="67">FSIS1709877</strain>
        <strain evidence="57">FSIS21821682</strain>
        <strain evidence="36">FSIS21821754</strain>
        <strain evidence="54">FSIS21821883</strain>
        <strain evidence="10">FSIS21823107</strain>
        <strain evidence="30">FSIS21923418</strain>
        <strain evidence="1">FSIS21923521</strain>
        <strain evidence="31">FSIS21923565</strain>
        <strain evidence="13">FSIS21924037</strain>
        <strain evidence="4">FSIS21924041</strain>
        <strain evidence="14">FSIS21924118</strain>
        <strain evidence="15">FSIS21924205</strain>
        <strain evidence="55">FSIS31800522</strain>
        <strain evidence="46">FSIS31800719</strain>
        <strain evidence="53">FSIS31800927</strain>
        <strain evidence="51">FSIS31800955</strain>
        <strain evidence="23">FSIS31801101</strain>
        <strain evidence="27">FSIS31901439</strain>
        <strain evidence="28">FSIS31901449</strain>
        <strain evidence="3">FSIS31901700</strain>
        <strain evidence="20 72">IA-2010122881</strain>
        <strain evidence="7">NY-N19883</strain>
        <strain evidence="16">WAPHL_SAL-A00479</strain>
    </source>
</reference>
<evidence type="ECO:0000313" key="48">
    <source>
        <dbReference type="EMBL" id="ECU7503576.1"/>
    </source>
</evidence>
<evidence type="ECO:0000313" key="19">
    <source>
        <dbReference type="EMBL" id="EBW5970543.1"/>
    </source>
</evidence>
<evidence type="ECO:0000313" key="4">
    <source>
        <dbReference type="EMBL" id="EBM8871658.1"/>
    </source>
</evidence>
<dbReference type="EMBL" id="AAHJMM010000036">
    <property type="protein sequence ID" value="EBW8726887.1"/>
    <property type="molecule type" value="Genomic_DNA"/>
</dbReference>
<dbReference type="Proteomes" id="UP000839903">
    <property type="component" value="Unassembled WGS sequence"/>
</dbReference>
<dbReference type="Proteomes" id="UP000839719">
    <property type="component" value="Unassembled WGS sequence"/>
</dbReference>
<dbReference type="EMBL" id="AALKSI010000064">
    <property type="protein sequence ID" value="EDA6270113.1"/>
    <property type="molecule type" value="Genomic_DNA"/>
</dbReference>
<evidence type="ECO:0000313" key="52">
    <source>
        <dbReference type="EMBL" id="ECV0374553.1"/>
    </source>
</evidence>
<dbReference type="EMBL" id="AAKOQU010000054">
    <property type="protein sequence ID" value="ECU0321665.1"/>
    <property type="molecule type" value="Genomic_DNA"/>
</dbReference>
<evidence type="ECO:0000313" key="35">
    <source>
        <dbReference type="EMBL" id="ECS4926635.1"/>
    </source>
</evidence>
<dbReference type="EMBL" id="AAKOFV010000054">
    <property type="protein sequence ID" value="ECT8993559.1"/>
    <property type="molecule type" value="Genomic_DNA"/>
</dbReference>
<evidence type="ECO:0000313" key="65">
    <source>
        <dbReference type="EMBL" id="EDB8563554.1"/>
    </source>
</evidence>
<dbReference type="EMBL" id="AAKLNX010000034">
    <property type="protein sequence ID" value="ECT0511448.1"/>
    <property type="molecule type" value="Genomic_DNA"/>
</dbReference>
<dbReference type="EMBL" id="AAKSAY010000077">
    <property type="protein sequence ID" value="ECV3653957.1"/>
    <property type="molecule type" value="Genomic_DNA"/>
</dbReference>
<evidence type="ECO:0000313" key="20">
    <source>
        <dbReference type="EMBL" id="EBW8726887.1"/>
    </source>
</evidence>
<evidence type="ECO:0000313" key="51">
    <source>
        <dbReference type="EMBL" id="ECV0336805.1"/>
    </source>
</evidence>
<evidence type="ECO:0000313" key="38">
    <source>
        <dbReference type="EMBL" id="ECT1152336.1"/>
    </source>
</evidence>
<evidence type="ECO:0000313" key="16">
    <source>
        <dbReference type="EMBL" id="EBO2914039.1"/>
    </source>
</evidence>
<evidence type="ECO:0000313" key="37">
    <source>
        <dbReference type="EMBL" id="ECT0511448.1"/>
    </source>
</evidence>
<evidence type="ECO:0000313" key="44">
    <source>
        <dbReference type="EMBL" id="ECU1025519.1"/>
    </source>
</evidence>
<evidence type="ECO:0000313" key="8">
    <source>
        <dbReference type="EMBL" id="EBO1205757.1"/>
    </source>
</evidence>
<dbReference type="EMBL" id="AALOWW010000034">
    <property type="protein sequence ID" value="EDB8563554.1"/>
    <property type="molecule type" value="Genomic_DNA"/>
</dbReference>
<evidence type="ECO:0000313" key="49">
    <source>
        <dbReference type="EMBL" id="ECU7624508.1"/>
    </source>
</evidence>
<evidence type="ECO:0000313" key="59">
    <source>
        <dbReference type="EMBL" id="ECV5591783.1"/>
    </source>
</evidence>
<dbReference type="EMBL" id="AAKSBM010000134">
    <property type="protein sequence ID" value="ECV3409762.1"/>
    <property type="molecule type" value="Genomic_DNA"/>
</dbReference>
<accession>A0A3V9S8X8</accession>
<dbReference type="EMBL" id="AALRRQ010000036">
    <property type="protein sequence ID" value="EDC6717439.1"/>
    <property type="molecule type" value="Genomic_DNA"/>
</dbReference>
<evidence type="ECO:0000313" key="33">
    <source>
        <dbReference type="EMBL" id="ECS2132648.1"/>
    </source>
</evidence>
<dbReference type="EMBL" id="AAHPMI010000184">
    <property type="protein sequence ID" value="EBY9111513.1"/>
    <property type="molecule type" value="Genomic_DNA"/>
</dbReference>
<dbReference type="EMBL" id="AAMARF010000055">
    <property type="protein sequence ID" value="EDF3875301.1"/>
    <property type="molecule type" value="Genomic_DNA"/>
</dbReference>
<dbReference type="EMBL" id="AAHYAO010000074">
    <property type="protein sequence ID" value="ECB5817969.1"/>
    <property type="molecule type" value="Genomic_DNA"/>
</dbReference>
<dbReference type="EMBL" id="AAHVUF010000069">
    <property type="protein sequence ID" value="ECA8833743.1"/>
    <property type="molecule type" value="Genomic_DNA"/>
</dbReference>
<dbReference type="EMBL" id="AAHVVF010000059">
    <property type="protein sequence ID" value="ECA8959366.1"/>
    <property type="molecule type" value="Genomic_DNA"/>
</dbReference>
<dbReference type="EMBL" id="AAGDWY010000049">
    <property type="protein sequence ID" value="EBM8423424.1"/>
    <property type="molecule type" value="Genomic_DNA"/>
</dbReference>
<dbReference type="EMBL" id="AAKRWR010000075">
    <property type="protein sequence ID" value="ECV4440594.1"/>
    <property type="molecule type" value="Genomic_DNA"/>
</dbReference>
<dbReference type="NCBIfam" id="NF033829">
    <property type="entry name" value="plas_excl_MbeD"/>
    <property type="match status" value="1"/>
</dbReference>
<evidence type="ECO:0000313" key="7">
    <source>
        <dbReference type="EMBL" id="EBN3586068.1"/>
    </source>
</evidence>
<reference evidence="61" key="1">
    <citation type="submission" date="2018-07" db="EMBL/GenBank/DDBJ databases">
        <authorList>
            <consortium name="PulseNet: The National Subtyping Network for Foodborne Disease Surveillance"/>
            <person name="Tarr C.L."/>
            <person name="Trees E."/>
            <person name="Katz L.S."/>
            <person name="Carleton-Romer H.A."/>
            <person name="Stroika S."/>
            <person name="Kucerova Z."/>
            <person name="Roache K.F."/>
            <person name="Sabol A.L."/>
            <person name="Besser J."/>
            <person name="Gerner-Smidt P."/>
        </authorList>
    </citation>
    <scope>NUCLEOTIDE SEQUENCE</scope>
    <source>
        <strain evidence="61">PNUSAS000719</strain>
    </source>
</reference>
<proteinExistence type="predicted"/>
<dbReference type="EMBL" id="AAHULV010000075">
    <property type="protein sequence ID" value="ECA4917923.1"/>
    <property type="molecule type" value="Genomic_DNA"/>
</dbReference>
<evidence type="ECO:0000313" key="6">
    <source>
        <dbReference type="EMBL" id="EBN0512966.1"/>
    </source>
</evidence>
<dbReference type="EMBL" id="AAGHPP010000088">
    <property type="protein sequence ID" value="EBO1575674.1"/>
    <property type="molecule type" value="Genomic_DNA"/>
</dbReference>
<dbReference type="Proteomes" id="UP000839714">
    <property type="component" value="Unassembled WGS sequence"/>
</dbReference>
<evidence type="ECO:0000313" key="47">
    <source>
        <dbReference type="EMBL" id="ECU3471573.1"/>
    </source>
</evidence>
<dbReference type="EMBL" id="AAMCZO010000066">
    <property type="protein sequence ID" value="EDG1032542.1"/>
    <property type="molecule type" value="Genomic_DNA"/>
</dbReference>
<dbReference type="Pfam" id="PF04899">
    <property type="entry name" value="MbeD_MobD"/>
    <property type="match status" value="1"/>
</dbReference>
<dbReference type="EMBL" id="AAHULA010000029">
    <property type="protein sequence ID" value="ECA4443805.1"/>
    <property type="molecule type" value="Genomic_DNA"/>
</dbReference>
<evidence type="ECO:0000313" key="2">
    <source>
        <dbReference type="EMBL" id="EBM8193322.1"/>
    </source>
</evidence>
<dbReference type="EMBL" id="AAGEBN010000048">
    <property type="protein sequence ID" value="EBM8871658.1"/>
    <property type="molecule type" value="Genomic_DNA"/>
</dbReference>
<dbReference type="EMBL" id="AAGHXO010000100">
    <property type="protein sequence ID" value="EBO2528077.1"/>
    <property type="molecule type" value="Genomic_DNA"/>
</dbReference>
<evidence type="ECO:0000313" key="71">
    <source>
        <dbReference type="EMBL" id="EDG8426108.1"/>
    </source>
</evidence>
<evidence type="ECO:0000313" key="58">
    <source>
        <dbReference type="EMBL" id="ECV5199027.1"/>
    </source>
</evidence>
<evidence type="ECO:0000313" key="43">
    <source>
        <dbReference type="EMBL" id="ECU0321665.1"/>
    </source>
</evidence>
<dbReference type="EMBL" id="AAKPQU010000068">
    <property type="protein sequence ID" value="ECU3471573.1"/>
    <property type="molecule type" value="Genomic_DNA"/>
</dbReference>
<evidence type="ECO:0000313" key="56">
    <source>
        <dbReference type="EMBL" id="ECV4440594.1"/>
    </source>
</evidence>
<dbReference type="EMBL" id="AAGHSH010000088">
    <property type="protein sequence ID" value="EBO1897922.1"/>
    <property type="molecule type" value="Genomic_DNA"/>
</dbReference>
<dbReference type="EMBL" id="AAGIAU010000029">
    <property type="protein sequence ID" value="EBO2914039.1"/>
    <property type="molecule type" value="Genomic_DNA"/>
</dbReference>
<dbReference type="EMBL" id="AAKLXH010000066">
    <property type="protein sequence ID" value="ECT1657047.1"/>
    <property type="molecule type" value="Genomic_DNA"/>
</dbReference>
<dbReference type="Proteomes" id="UP000839723">
    <property type="component" value="Unassembled WGS sequence"/>
</dbReference>
<dbReference type="EMBL" id="AAGHMS010000093">
    <property type="protein sequence ID" value="EBO1205757.1"/>
    <property type="molecule type" value="Genomic_DNA"/>
</dbReference>
<evidence type="ECO:0000313" key="18">
    <source>
        <dbReference type="EMBL" id="EBV9906779.1"/>
    </source>
</evidence>
<dbReference type="EMBL" id="AALOUC010000073">
    <property type="protein sequence ID" value="EDB8290997.1"/>
    <property type="molecule type" value="Genomic_DNA"/>
</dbReference>
<evidence type="ECO:0000313" key="22">
    <source>
        <dbReference type="EMBL" id="EBY9237623.1"/>
    </source>
</evidence>
<dbReference type="EMBL" id="AAKRLS010000042">
    <property type="protein sequence ID" value="ECU9200437.1"/>
    <property type="molecule type" value="Genomic_DNA"/>
</dbReference>
<evidence type="ECO:0000313" key="25">
    <source>
        <dbReference type="EMBL" id="ECA4443805.1"/>
    </source>
</evidence>
<dbReference type="EMBL" id="AAKJFM010000072">
    <property type="protein sequence ID" value="ECS3253486.1"/>
    <property type="molecule type" value="Genomic_DNA"/>
</dbReference>
<dbReference type="EMBL" id="AAKYEZ010000028">
    <property type="protein sequence ID" value="ECW9638215.1"/>
    <property type="molecule type" value="Genomic_DNA"/>
</dbReference>
<dbReference type="EMBL" id="AAHYUR010000052">
    <property type="protein sequence ID" value="ECB8231197.1"/>
    <property type="molecule type" value="Genomic_DNA"/>
</dbReference>
<evidence type="ECO:0000313" key="67">
    <source>
        <dbReference type="EMBL" id="EDF3875301.1"/>
    </source>
</evidence>
<evidence type="ECO:0000313" key="63">
    <source>
        <dbReference type="EMBL" id="EDB5656465.1"/>
    </source>
</evidence>
<dbReference type="Proteomes" id="UP000365067">
    <property type="component" value="Unassembled WGS sequence"/>
</dbReference>
<comment type="caution">
    <text evidence="47">The sequence shown here is derived from an EMBL/GenBank/DDBJ whole genome shotgun (WGS) entry which is preliminary data.</text>
</comment>
<dbReference type="EMBL" id="AAKNQD010000155">
    <property type="protein sequence ID" value="ECT7071278.1"/>
    <property type="molecule type" value="Genomic_DNA"/>
</dbReference>
<evidence type="ECO:0000313" key="62">
    <source>
        <dbReference type="EMBL" id="EDA6270113.1"/>
    </source>
</evidence>
<evidence type="ECO:0000313" key="50">
    <source>
        <dbReference type="EMBL" id="ECU9200437.1"/>
    </source>
</evidence>
<evidence type="ECO:0000313" key="9">
    <source>
        <dbReference type="EMBL" id="EBO1575674.1"/>
    </source>
</evidence>
<evidence type="ECO:0000313" key="45">
    <source>
        <dbReference type="EMBL" id="ECU2381351.1"/>
    </source>
</evidence>
<dbReference type="EMBL" id="AAKTLY010000077">
    <property type="protein sequence ID" value="ECV5199027.1"/>
    <property type="molecule type" value="Genomic_DNA"/>
</dbReference>
<evidence type="ECO:0000313" key="64">
    <source>
        <dbReference type="EMBL" id="EDB8290997.1"/>
    </source>
</evidence>
<evidence type="ECO:0000313" key="3">
    <source>
        <dbReference type="EMBL" id="EBM8423424.1"/>
    </source>
</evidence>
<dbReference type="EMBL" id="AAGHZM010000082">
    <property type="protein sequence ID" value="EBO2758497.1"/>
    <property type="molecule type" value="Genomic_DNA"/>
</dbReference>
<dbReference type="EMBL" id="AAKSVW010000052">
    <property type="protein sequence ID" value="ECV0336805.1"/>
    <property type="molecule type" value="Genomic_DNA"/>
</dbReference>
<evidence type="ECO:0000313" key="66">
    <source>
        <dbReference type="EMBL" id="EDC6717439.1"/>
    </source>
</evidence>
<dbReference type="EMBL" id="AAMFEG010000033">
    <property type="protein sequence ID" value="EDG7392444.1"/>
    <property type="molecule type" value="Genomic_DNA"/>
</dbReference>
<evidence type="ECO:0000313" key="34">
    <source>
        <dbReference type="EMBL" id="ECS3253486.1"/>
    </source>
</evidence>
<evidence type="ECO:0000313" key="26">
    <source>
        <dbReference type="EMBL" id="ECA4917923.1"/>
    </source>
</evidence>
<dbReference type="EMBL" id="AAKPHH010000103">
    <property type="protein sequence ID" value="ECU2381351.1"/>
    <property type="molecule type" value="Genomic_DNA"/>
</dbReference>
<dbReference type="InterPro" id="IPR006983">
    <property type="entry name" value="MbeD_MobD"/>
</dbReference>
<evidence type="ECO:0000313" key="61">
    <source>
        <dbReference type="EMBL" id="ECW9638215.1"/>
    </source>
</evidence>
<dbReference type="EMBL" id="AAHQMV010000058">
    <property type="protein sequence ID" value="EBZ2434785.1"/>
    <property type="molecule type" value="Genomic_DNA"/>
</dbReference>
<dbReference type="EMBL" id="AAKQYR010000050">
    <property type="protein sequence ID" value="ECU7624508.1"/>
    <property type="molecule type" value="Genomic_DNA"/>
</dbReference>
<evidence type="ECO:0000313" key="70">
    <source>
        <dbReference type="EMBL" id="EDG8352651.1"/>
    </source>
</evidence>
<evidence type="ECO:0000313" key="1">
    <source>
        <dbReference type="EMBL" id="EBM8104862.1"/>
    </source>
</evidence>
<dbReference type="EMBL" id="AAHGZJ010000053">
    <property type="protein sequence ID" value="EBV9906779.1"/>
    <property type="molecule type" value="Genomic_DNA"/>
</dbReference>
<dbReference type="EMBL" id="AAGDUG010000137">
    <property type="protein sequence ID" value="EBM8104862.1"/>
    <property type="molecule type" value="Genomic_DNA"/>
</dbReference>
<dbReference type="Proteomes" id="UP000839705">
    <property type="component" value="Unassembled WGS sequence"/>
</dbReference>
<dbReference type="EMBL" id="AAKRVG010000105">
    <property type="protein sequence ID" value="ECV5591783.1"/>
    <property type="molecule type" value="Genomic_DNA"/>
</dbReference>
<dbReference type="EMBL" id="AAGEON010000031">
    <property type="protein sequence ID" value="EBN0512966.1"/>
    <property type="molecule type" value="Genomic_DNA"/>
</dbReference>
<name>A0A3V2SIE8_SALET</name>